<dbReference type="Pfam" id="PF13399">
    <property type="entry name" value="LytR_C"/>
    <property type="match status" value="1"/>
</dbReference>
<name>A0A098Y8H3_9ACTN</name>
<gene>
    <name evidence="2" type="ORF">IN07_13820</name>
</gene>
<keyword evidence="3" id="KW-1185">Reference proteome</keyword>
<dbReference type="STRING" id="1522368.IN07_13820"/>
<protein>
    <recommendedName>
        <fullName evidence="1">LytR/CpsA/Psr regulator C-terminal domain-containing protein</fullName>
    </recommendedName>
</protein>
<sequence length="114" mass="11662">MCGTEFEPVVVDVVDGTGDPVLVEAVTRVLTDAGLTLGTVSSAEVTDSAIEHLEGQEEPVRQLAEALGAVSLLRPATGENLTVVLGSADAAPLVGELAMLTDEQCDTAPAEETD</sequence>
<dbReference type="AlphaFoldDB" id="A0A098Y8H3"/>
<organism evidence="2 3">
    <name type="scientific">Modestobacter caceresii</name>
    <dbReference type="NCBI Taxonomy" id="1522368"/>
    <lineage>
        <taxon>Bacteria</taxon>
        <taxon>Bacillati</taxon>
        <taxon>Actinomycetota</taxon>
        <taxon>Actinomycetes</taxon>
        <taxon>Geodermatophilales</taxon>
        <taxon>Geodermatophilaceae</taxon>
        <taxon>Modestobacter</taxon>
    </lineage>
</organism>
<proteinExistence type="predicted"/>
<reference evidence="2 3" key="1">
    <citation type="submission" date="2014-07" db="EMBL/GenBank/DDBJ databases">
        <title>Biosystematic studies on Modestobacter strains isolated from extreme hyper-arid desert soil and from historic building.</title>
        <authorList>
            <person name="Bukarasam K."/>
            <person name="Bull A."/>
            <person name="Girard G."/>
            <person name="van Wezel G."/>
            <person name="Goodfellow M."/>
        </authorList>
    </citation>
    <scope>NUCLEOTIDE SEQUENCE [LARGE SCALE GENOMIC DNA]</scope>
    <source>
        <strain evidence="2 3">KNN45-2b</strain>
    </source>
</reference>
<comment type="caution">
    <text evidence="2">The sequence shown here is derived from an EMBL/GenBank/DDBJ whole genome shotgun (WGS) entry which is preliminary data.</text>
</comment>
<dbReference type="Proteomes" id="UP000029713">
    <property type="component" value="Unassembled WGS sequence"/>
</dbReference>
<accession>A0A098Y8H3</accession>
<dbReference type="InterPro" id="IPR027381">
    <property type="entry name" value="LytR/CpsA/Psr_C"/>
</dbReference>
<dbReference type="EMBL" id="JPMX01000060">
    <property type="protein sequence ID" value="KGH46021.1"/>
    <property type="molecule type" value="Genomic_DNA"/>
</dbReference>
<feature type="domain" description="LytR/CpsA/Psr regulator C-terminal" evidence="1">
    <location>
        <begin position="9"/>
        <end position="87"/>
    </location>
</feature>
<dbReference type="RefSeq" id="WP_036336426.1">
    <property type="nucleotide sequence ID" value="NZ_JPMX01000060.1"/>
</dbReference>
<evidence type="ECO:0000313" key="3">
    <source>
        <dbReference type="Proteomes" id="UP000029713"/>
    </source>
</evidence>
<evidence type="ECO:0000313" key="2">
    <source>
        <dbReference type="EMBL" id="KGH46021.1"/>
    </source>
</evidence>
<evidence type="ECO:0000259" key="1">
    <source>
        <dbReference type="Pfam" id="PF13399"/>
    </source>
</evidence>